<accession>A0A3G9G6L9</accession>
<dbReference type="GO" id="GO:0016020">
    <property type="term" value="C:membrane"/>
    <property type="evidence" value="ECO:0007669"/>
    <property type="project" value="InterPro"/>
</dbReference>
<reference evidence="8" key="1">
    <citation type="journal article" date="2017" name="Biotechnol. Biofuels">
        <title>Evaluation of environmental bacterial communities as a factor affecting the growth of duckweed Lemna minor.</title>
        <authorList>
            <person name="Ishizawa H."/>
            <person name="Kuroda M."/>
            <person name="Morikawa M."/>
            <person name="Ike M."/>
        </authorList>
    </citation>
    <scope>NUCLEOTIDE SEQUENCE [LARGE SCALE GENOMIC DNA]</scope>
    <source>
        <strain evidence="8">M6</strain>
    </source>
</reference>
<dbReference type="PANTHER" id="PTHR32089">
    <property type="entry name" value="METHYL-ACCEPTING CHEMOTAXIS PROTEIN MCPB"/>
    <property type="match status" value="1"/>
</dbReference>
<dbReference type="CDD" id="cd06225">
    <property type="entry name" value="HAMP"/>
    <property type="match status" value="1"/>
</dbReference>
<keyword evidence="4" id="KW-1133">Transmembrane helix</keyword>
<dbReference type="PRINTS" id="PR00260">
    <property type="entry name" value="CHEMTRNSDUCR"/>
</dbReference>
<evidence type="ECO:0000256" key="3">
    <source>
        <dbReference type="PROSITE-ProRule" id="PRU00284"/>
    </source>
</evidence>
<dbReference type="AlphaFoldDB" id="A0A3G9G6L9"/>
<keyword evidence="4" id="KW-0472">Membrane</keyword>
<evidence type="ECO:0000313" key="8">
    <source>
        <dbReference type="Proteomes" id="UP000278756"/>
    </source>
</evidence>
<evidence type="ECO:0000256" key="1">
    <source>
        <dbReference type="ARBA" id="ARBA00023224"/>
    </source>
</evidence>
<dbReference type="SUPFAM" id="SSF58104">
    <property type="entry name" value="Methyl-accepting chemotaxis protein (MCP) signaling domain"/>
    <property type="match status" value="1"/>
</dbReference>
<dbReference type="Pfam" id="PF00015">
    <property type="entry name" value="MCPsignal"/>
    <property type="match status" value="1"/>
</dbReference>
<dbReference type="Gene3D" id="6.10.340.10">
    <property type="match status" value="1"/>
</dbReference>
<evidence type="ECO:0000256" key="4">
    <source>
        <dbReference type="SAM" id="Phobius"/>
    </source>
</evidence>
<feature type="transmembrane region" description="Helical" evidence="4">
    <location>
        <begin position="65"/>
        <end position="85"/>
    </location>
</feature>
<dbReference type="InterPro" id="IPR004090">
    <property type="entry name" value="Chemotax_Me-accpt_rcpt"/>
</dbReference>
<dbReference type="RefSeq" id="WP_126424048.1">
    <property type="nucleotide sequence ID" value="NZ_AP018828.1"/>
</dbReference>
<dbReference type="Proteomes" id="UP000278756">
    <property type="component" value="Chromosome 2"/>
</dbReference>
<dbReference type="Gene3D" id="1.10.287.950">
    <property type="entry name" value="Methyl-accepting chemotaxis protein"/>
    <property type="match status" value="1"/>
</dbReference>
<dbReference type="SMART" id="SM00304">
    <property type="entry name" value="HAMP"/>
    <property type="match status" value="1"/>
</dbReference>
<gene>
    <name evidence="7" type="ORF">EM6_3105</name>
</gene>
<dbReference type="PROSITE" id="PS50885">
    <property type="entry name" value="HAMP"/>
    <property type="match status" value="1"/>
</dbReference>
<dbReference type="PANTHER" id="PTHR32089:SF112">
    <property type="entry name" value="LYSOZYME-LIKE PROTEIN-RELATED"/>
    <property type="match status" value="1"/>
</dbReference>
<feature type="domain" description="Methyl-accepting transducer" evidence="5">
    <location>
        <begin position="181"/>
        <end position="420"/>
    </location>
</feature>
<organism evidence="7 8">
    <name type="scientific">Asticcacaulis excentricus</name>
    <dbReference type="NCBI Taxonomy" id="78587"/>
    <lineage>
        <taxon>Bacteria</taxon>
        <taxon>Pseudomonadati</taxon>
        <taxon>Pseudomonadota</taxon>
        <taxon>Alphaproteobacteria</taxon>
        <taxon>Caulobacterales</taxon>
        <taxon>Caulobacteraceae</taxon>
        <taxon>Asticcacaulis</taxon>
    </lineage>
</organism>
<name>A0A3G9G6L9_9CAUL</name>
<dbReference type="OrthoDB" id="7295762at2"/>
<evidence type="ECO:0000259" key="6">
    <source>
        <dbReference type="PROSITE" id="PS50885"/>
    </source>
</evidence>
<dbReference type="PROSITE" id="PS50111">
    <property type="entry name" value="CHEMOTAXIS_TRANSDUC_2"/>
    <property type="match status" value="1"/>
</dbReference>
<evidence type="ECO:0000256" key="2">
    <source>
        <dbReference type="ARBA" id="ARBA00029447"/>
    </source>
</evidence>
<dbReference type="GO" id="GO:0004888">
    <property type="term" value="F:transmembrane signaling receptor activity"/>
    <property type="evidence" value="ECO:0007669"/>
    <property type="project" value="InterPro"/>
</dbReference>
<dbReference type="SMART" id="SM00283">
    <property type="entry name" value="MA"/>
    <property type="match status" value="1"/>
</dbReference>
<dbReference type="GO" id="GO:0006935">
    <property type="term" value="P:chemotaxis"/>
    <property type="evidence" value="ECO:0007669"/>
    <property type="project" value="InterPro"/>
</dbReference>
<reference evidence="8" key="2">
    <citation type="journal article" date="2017" name="Plant Physiol. Biochem.">
        <title>Differential oxidative and antioxidative response of duckweed Lemna minor toward plant growth promoting/inhibiting bacteria.</title>
        <authorList>
            <person name="Ishizawa H."/>
            <person name="Kuroda M."/>
            <person name="Morikawa M."/>
            <person name="Ike M."/>
        </authorList>
    </citation>
    <scope>NUCLEOTIDE SEQUENCE [LARGE SCALE GENOMIC DNA]</scope>
    <source>
        <strain evidence="8">M6</strain>
    </source>
</reference>
<dbReference type="InterPro" id="IPR003660">
    <property type="entry name" value="HAMP_dom"/>
</dbReference>
<dbReference type="InterPro" id="IPR004089">
    <property type="entry name" value="MCPsignal_dom"/>
</dbReference>
<keyword evidence="1 3" id="KW-0807">Transducer</keyword>
<protein>
    <submittedName>
        <fullName evidence="7">Methyl-accepting chemotaxis transducer</fullName>
    </submittedName>
</protein>
<proteinExistence type="inferred from homology"/>
<evidence type="ECO:0000259" key="5">
    <source>
        <dbReference type="PROSITE" id="PS50111"/>
    </source>
</evidence>
<keyword evidence="4" id="KW-0812">Transmembrane</keyword>
<comment type="similarity">
    <text evidence="2">Belongs to the methyl-accepting chemotaxis (MCP) protein family.</text>
</comment>
<evidence type="ECO:0000313" key="7">
    <source>
        <dbReference type="EMBL" id="BBF82467.1"/>
    </source>
</evidence>
<feature type="domain" description="HAMP" evidence="6">
    <location>
        <begin position="87"/>
        <end position="140"/>
    </location>
</feature>
<dbReference type="GO" id="GO:0007165">
    <property type="term" value="P:signal transduction"/>
    <property type="evidence" value="ECO:0007669"/>
    <property type="project" value="UniProtKB-KW"/>
</dbReference>
<dbReference type="Pfam" id="PF00672">
    <property type="entry name" value="HAMP"/>
    <property type="match status" value="1"/>
</dbReference>
<dbReference type="EMBL" id="AP018828">
    <property type="protein sequence ID" value="BBF82467.1"/>
    <property type="molecule type" value="Genomic_DNA"/>
</dbReference>
<sequence>MTLPPIKARIRGLFALFLLLLASLTAVALGHEGAVISGLKATLETAPQSEAQLRPLLVAAETFRAGIWVVAIGVGLAGLVAIVYFDREVFSALERMSRLMSRFAERDFEAEVEGAQRSDEIGAMARALQIFRGNGRSLIALEAENARRAEVLAQARQKALQEMGERLHAQVSTLIVGLSRSSEAMTDSAETMSEQAKGAVSRIENVTATAEATSRQAHHVAETVQGLSSSASDIAQAAVASSEVSAQAVGQSEATSEIMGRLNRSAEEISAVVDIISGIARQTNLLALNATIEAARAGEAGAGFAVVASEVKTLAQQTEKATRDITDKVTHIQSDTTQAVEAIGHIVGVIQELRASADGIAEAVSAQQSATRDIASTVDALASGAQSVGRDIDAVRHVAAATDQAAGTVSLESRSVQAVAGDLKGQIEAFIQSLRAA</sequence>